<gene>
    <name evidence="1" type="ORF">BUALT_Bualt14G0118800</name>
</gene>
<dbReference type="Proteomes" id="UP000826271">
    <property type="component" value="Unassembled WGS sequence"/>
</dbReference>
<evidence type="ECO:0000313" key="2">
    <source>
        <dbReference type="Proteomes" id="UP000826271"/>
    </source>
</evidence>
<dbReference type="AlphaFoldDB" id="A0AAV6WQV5"/>
<dbReference type="EMBL" id="WHWC01000014">
    <property type="protein sequence ID" value="KAG8370456.1"/>
    <property type="molecule type" value="Genomic_DNA"/>
</dbReference>
<accession>A0AAV6WQV5</accession>
<reference evidence="1" key="1">
    <citation type="submission" date="2019-10" db="EMBL/GenBank/DDBJ databases">
        <authorList>
            <person name="Zhang R."/>
            <person name="Pan Y."/>
            <person name="Wang J."/>
            <person name="Ma R."/>
            <person name="Yu S."/>
        </authorList>
    </citation>
    <scope>NUCLEOTIDE SEQUENCE</scope>
    <source>
        <strain evidence="1">LA-IB0</strain>
        <tissue evidence="1">Leaf</tissue>
    </source>
</reference>
<sequence>MQLNYNSPVQNLIVLHKNLELLIIQPRLHKEMGLQKGPQPINRFVYQPPESHVYYETIASETEAIVVTSHETTMLHDGAFSMDFSMRRPSRMAD</sequence>
<keyword evidence="2" id="KW-1185">Reference proteome</keyword>
<comment type="caution">
    <text evidence="1">The sequence shown here is derived from an EMBL/GenBank/DDBJ whole genome shotgun (WGS) entry which is preliminary data.</text>
</comment>
<organism evidence="1 2">
    <name type="scientific">Buddleja alternifolia</name>
    <dbReference type="NCBI Taxonomy" id="168488"/>
    <lineage>
        <taxon>Eukaryota</taxon>
        <taxon>Viridiplantae</taxon>
        <taxon>Streptophyta</taxon>
        <taxon>Embryophyta</taxon>
        <taxon>Tracheophyta</taxon>
        <taxon>Spermatophyta</taxon>
        <taxon>Magnoliopsida</taxon>
        <taxon>eudicotyledons</taxon>
        <taxon>Gunneridae</taxon>
        <taxon>Pentapetalae</taxon>
        <taxon>asterids</taxon>
        <taxon>lamiids</taxon>
        <taxon>Lamiales</taxon>
        <taxon>Scrophulariaceae</taxon>
        <taxon>Buddlejeae</taxon>
        <taxon>Buddleja</taxon>
    </lineage>
</organism>
<protein>
    <submittedName>
        <fullName evidence="1">Uncharacterized protein</fullName>
    </submittedName>
</protein>
<proteinExistence type="predicted"/>
<name>A0AAV6WQV5_9LAMI</name>
<evidence type="ECO:0000313" key="1">
    <source>
        <dbReference type="EMBL" id="KAG8370456.1"/>
    </source>
</evidence>